<accession>A0A7K1FG97</accession>
<evidence type="ECO:0000313" key="10">
    <source>
        <dbReference type="EMBL" id="MTD13122.1"/>
    </source>
</evidence>
<dbReference type="InterPro" id="IPR036250">
    <property type="entry name" value="AcylCo_DH-like_C"/>
</dbReference>
<dbReference type="InterPro" id="IPR037069">
    <property type="entry name" value="AcylCoA_DH/ox_N_sf"/>
</dbReference>
<dbReference type="CDD" id="cd00567">
    <property type="entry name" value="ACAD"/>
    <property type="match status" value="1"/>
</dbReference>
<evidence type="ECO:0000259" key="8">
    <source>
        <dbReference type="Pfam" id="PF02770"/>
    </source>
</evidence>
<proteinExistence type="inferred from homology"/>
<dbReference type="InterPro" id="IPR046373">
    <property type="entry name" value="Acyl-CoA_Oxase/DH_mid-dom_sf"/>
</dbReference>
<dbReference type="GO" id="GO:0005737">
    <property type="term" value="C:cytoplasm"/>
    <property type="evidence" value="ECO:0007669"/>
    <property type="project" value="TreeGrafter"/>
</dbReference>
<dbReference type="PIRSF" id="PIRSF016578">
    <property type="entry name" value="HsaA"/>
    <property type="match status" value="1"/>
</dbReference>
<dbReference type="Pfam" id="PF02770">
    <property type="entry name" value="Acyl-CoA_dh_M"/>
    <property type="match status" value="1"/>
</dbReference>
<evidence type="ECO:0000256" key="6">
    <source>
        <dbReference type="RuleBase" id="RU362125"/>
    </source>
</evidence>
<evidence type="ECO:0000313" key="11">
    <source>
        <dbReference type="Proteomes" id="UP000460221"/>
    </source>
</evidence>
<dbReference type="EMBL" id="WLYK01000001">
    <property type="protein sequence ID" value="MTD13122.1"/>
    <property type="molecule type" value="Genomic_DNA"/>
</dbReference>
<dbReference type="GO" id="GO:0033539">
    <property type="term" value="P:fatty acid beta-oxidation using acyl-CoA dehydrogenase"/>
    <property type="evidence" value="ECO:0007669"/>
    <property type="project" value="TreeGrafter"/>
</dbReference>
<evidence type="ECO:0000259" key="9">
    <source>
        <dbReference type="Pfam" id="PF02771"/>
    </source>
</evidence>
<feature type="domain" description="Acyl-CoA dehydrogenase/oxidase C-terminal" evidence="7">
    <location>
        <begin position="239"/>
        <end position="378"/>
    </location>
</feature>
<dbReference type="InterPro" id="IPR013786">
    <property type="entry name" value="AcylCoA_DH/ox_N"/>
</dbReference>
<dbReference type="InterPro" id="IPR050741">
    <property type="entry name" value="Acyl-CoA_dehydrogenase"/>
</dbReference>
<dbReference type="Pfam" id="PF02771">
    <property type="entry name" value="Acyl-CoA_dh_N"/>
    <property type="match status" value="1"/>
</dbReference>
<feature type="domain" description="Acyl-CoA dehydrogenase/oxidase N-terminal" evidence="9">
    <location>
        <begin position="12"/>
        <end position="118"/>
    </location>
</feature>
<feature type="domain" description="Acyl-CoA oxidase/dehydrogenase middle" evidence="8">
    <location>
        <begin position="123"/>
        <end position="206"/>
    </location>
</feature>
<dbReference type="RefSeq" id="WP_154767050.1">
    <property type="nucleotide sequence ID" value="NZ_WLYK01000001.1"/>
</dbReference>
<evidence type="ECO:0000256" key="1">
    <source>
        <dbReference type="ARBA" id="ARBA00001974"/>
    </source>
</evidence>
<reference evidence="10 11" key="1">
    <citation type="submission" date="2019-11" db="EMBL/GenBank/DDBJ databases">
        <authorList>
            <person name="Jiang L.-Q."/>
        </authorList>
    </citation>
    <scope>NUCLEOTIDE SEQUENCE [LARGE SCALE GENOMIC DNA]</scope>
    <source>
        <strain evidence="10 11">YIM 132087</strain>
    </source>
</reference>
<keyword evidence="3 6" id="KW-0285">Flavoprotein</keyword>
<dbReference type="InterPro" id="IPR009075">
    <property type="entry name" value="AcylCo_DH/oxidase_C"/>
</dbReference>
<dbReference type="Gene3D" id="1.20.140.10">
    <property type="entry name" value="Butyryl-CoA Dehydrogenase, subunit A, domain 3"/>
    <property type="match status" value="1"/>
</dbReference>
<dbReference type="Proteomes" id="UP000460221">
    <property type="component" value="Unassembled WGS sequence"/>
</dbReference>
<comment type="caution">
    <text evidence="10">The sequence shown here is derived from an EMBL/GenBank/DDBJ whole genome shotgun (WGS) entry which is preliminary data.</text>
</comment>
<gene>
    <name evidence="10" type="ORF">GIS00_04075</name>
</gene>
<dbReference type="SUPFAM" id="SSF56645">
    <property type="entry name" value="Acyl-CoA dehydrogenase NM domain-like"/>
    <property type="match status" value="1"/>
</dbReference>
<comment type="similarity">
    <text evidence="2 6">Belongs to the acyl-CoA dehydrogenase family.</text>
</comment>
<evidence type="ECO:0000256" key="4">
    <source>
        <dbReference type="ARBA" id="ARBA00022827"/>
    </source>
</evidence>
<dbReference type="Gene3D" id="2.40.110.10">
    <property type="entry name" value="Butyryl-CoA Dehydrogenase, subunit A, domain 2"/>
    <property type="match status" value="1"/>
</dbReference>
<evidence type="ECO:0000256" key="2">
    <source>
        <dbReference type="ARBA" id="ARBA00009347"/>
    </source>
</evidence>
<dbReference type="GO" id="GO:0050660">
    <property type="term" value="F:flavin adenine dinucleotide binding"/>
    <property type="evidence" value="ECO:0007669"/>
    <property type="project" value="InterPro"/>
</dbReference>
<dbReference type="InterPro" id="IPR009100">
    <property type="entry name" value="AcylCoA_DH/oxidase_NM_dom_sf"/>
</dbReference>
<sequence length="386" mass="40112">MATDLLEADHLTDIAAVVREITADFGPRDYAECGRAGRPQTGLWTALGEAGFIGINVPEEFGGGGAGMTELATVAVESAAGGCPLLLLLVSSAIGTEVLRRHGTDAQRHRWLPGMADGSTVLAFAVTEPDAGSNSHKVTTTAVRDGADWVLSGSKYYISGIDHAAAVLVVARTGTDPATGRALLTLFLVPTDSPGLSWQPLPVGIDIPDRQFTVYLDDVRLGADAVIGAPDGGLVPLFDGLNPERITAAALAVGIGRYATSTAAAYASGRQVWDAPLATHQGVAHPLAKARIEVELAALMAMRAADLHDRGLPAGEAANMAKYAAAEAALAAVEAAIQTHGGNGLSDEYGLIPLWGMARLLQIAPVNREMVLNYVARHTLGMPRAY</sequence>
<dbReference type="FunFam" id="1.20.140.10:FF:000012">
    <property type="entry name" value="Acyl-CoA dehydrogenase fadE12"/>
    <property type="match status" value="1"/>
</dbReference>
<dbReference type="InterPro" id="IPR006091">
    <property type="entry name" value="Acyl-CoA_Oxase/DH_mid-dom"/>
</dbReference>
<name>A0A7K1FG97_9ACTN</name>
<dbReference type="GO" id="GO:0003995">
    <property type="term" value="F:acyl-CoA dehydrogenase activity"/>
    <property type="evidence" value="ECO:0007669"/>
    <property type="project" value="TreeGrafter"/>
</dbReference>
<dbReference type="SUPFAM" id="SSF47203">
    <property type="entry name" value="Acyl-CoA dehydrogenase C-terminal domain-like"/>
    <property type="match status" value="1"/>
</dbReference>
<keyword evidence="5 6" id="KW-0560">Oxidoreductase</keyword>
<dbReference type="PANTHER" id="PTHR48083">
    <property type="entry name" value="MEDIUM-CHAIN SPECIFIC ACYL-COA DEHYDROGENASE, MITOCHONDRIAL-RELATED"/>
    <property type="match status" value="1"/>
</dbReference>
<evidence type="ECO:0000256" key="3">
    <source>
        <dbReference type="ARBA" id="ARBA00022630"/>
    </source>
</evidence>
<dbReference type="AlphaFoldDB" id="A0A7K1FG97"/>
<evidence type="ECO:0000259" key="7">
    <source>
        <dbReference type="Pfam" id="PF00441"/>
    </source>
</evidence>
<dbReference type="Pfam" id="PF00441">
    <property type="entry name" value="Acyl-CoA_dh_1"/>
    <property type="match status" value="1"/>
</dbReference>
<keyword evidence="11" id="KW-1185">Reference proteome</keyword>
<evidence type="ECO:0000256" key="5">
    <source>
        <dbReference type="ARBA" id="ARBA00023002"/>
    </source>
</evidence>
<protein>
    <submittedName>
        <fullName evidence="10">Acyl-CoA dehydrogenase</fullName>
    </submittedName>
</protein>
<dbReference type="Gene3D" id="1.10.540.10">
    <property type="entry name" value="Acyl-CoA dehydrogenase/oxidase, N-terminal domain"/>
    <property type="match status" value="1"/>
</dbReference>
<keyword evidence="4 6" id="KW-0274">FAD</keyword>
<comment type="cofactor">
    <cofactor evidence="1 6">
        <name>FAD</name>
        <dbReference type="ChEBI" id="CHEBI:57692"/>
    </cofactor>
</comment>
<dbReference type="PANTHER" id="PTHR48083:SF1">
    <property type="entry name" value="DEHYDROGENASE, PUTATIVE (AFU_ORTHOLOGUE AFUA_7G06510)-RELATED"/>
    <property type="match status" value="1"/>
</dbReference>
<organism evidence="10 11">
    <name type="scientific">Nakamurella alba</name>
    <dbReference type="NCBI Taxonomy" id="2665158"/>
    <lineage>
        <taxon>Bacteria</taxon>
        <taxon>Bacillati</taxon>
        <taxon>Actinomycetota</taxon>
        <taxon>Actinomycetes</taxon>
        <taxon>Nakamurellales</taxon>
        <taxon>Nakamurellaceae</taxon>
        <taxon>Nakamurella</taxon>
    </lineage>
</organism>